<dbReference type="InterPro" id="IPR006941">
    <property type="entry name" value="RNase_CAF1"/>
</dbReference>
<evidence type="ECO:0000313" key="7">
    <source>
        <dbReference type="EMBL" id="KAG7161913.1"/>
    </source>
</evidence>
<feature type="domain" description="C3H1-type" evidence="6">
    <location>
        <begin position="317"/>
        <end position="340"/>
    </location>
</feature>
<dbReference type="InterPro" id="IPR051181">
    <property type="entry name" value="CAF1_poly(A)_ribonucleases"/>
</dbReference>
<dbReference type="EMBL" id="JAHLQT010028706">
    <property type="protein sequence ID" value="KAG7161913.1"/>
    <property type="molecule type" value="Genomic_DNA"/>
</dbReference>
<dbReference type="GO" id="GO:0008270">
    <property type="term" value="F:zinc ion binding"/>
    <property type="evidence" value="ECO:0007669"/>
    <property type="project" value="UniProtKB-KW"/>
</dbReference>
<evidence type="ECO:0000313" key="8">
    <source>
        <dbReference type="Proteomes" id="UP000747542"/>
    </source>
</evidence>
<evidence type="ECO:0000256" key="2">
    <source>
        <dbReference type="ARBA" id="ARBA00022723"/>
    </source>
</evidence>
<comment type="caution">
    <text evidence="7">The sequence shown here is derived from an EMBL/GenBank/DDBJ whole genome shotgun (WGS) entry which is preliminary data.</text>
</comment>
<keyword evidence="8" id="KW-1185">Reference proteome</keyword>
<name>A0A8J5JTQ5_HOMAM</name>
<dbReference type="InterPro" id="IPR036397">
    <property type="entry name" value="RNaseH_sf"/>
</dbReference>
<dbReference type="GO" id="GO:0015030">
    <property type="term" value="C:Cajal body"/>
    <property type="evidence" value="ECO:0007669"/>
    <property type="project" value="TreeGrafter"/>
</dbReference>
<feature type="non-terminal residue" evidence="7">
    <location>
        <position position="1"/>
    </location>
</feature>
<dbReference type="PROSITE" id="PS50103">
    <property type="entry name" value="ZF_C3H1"/>
    <property type="match status" value="1"/>
</dbReference>
<proteinExistence type="inferred from homology"/>
<dbReference type="Pfam" id="PF04857">
    <property type="entry name" value="CAF1"/>
    <property type="match status" value="2"/>
</dbReference>
<evidence type="ECO:0000256" key="5">
    <source>
        <dbReference type="PROSITE-ProRule" id="PRU00723"/>
    </source>
</evidence>
<gene>
    <name evidence="7" type="primary">Toe1-L</name>
    <name evidence="7" type="ORF">Hamer_G019927</name>
</gene>
<dbReference type="AlphaFoldDB" id="A0A8J5JTQ5"/>
<evidence type="ECO:0000256" key="4">
    <source>
        <dbReference type="ARBA" id="ARBA00022833"/>
    </source>
</evidence>
<organism evidence="7 8">
    <name type="scientific">Homarus americanus</name>
    <name type="common">American lobster</name>
    <dbReference type="NCBI Taxonomy" id="6706"/>
    <lineage>
        <taxon>Eukaryota</taxon>
        <taxon>Metazoa</taxon>
        <taxon>Ecdysozoa</taxon>
        <taxon>Arthropoda</taxon>
        <taxon>Crustacea</taxon>
        <taxon>Multicrustacea</taxon>
        <taxon>Malacostraca</taxon>
        <taxon>Eumalacostraca</taxon>
        <taxon>Eucarida</taxon>
        <taxon>Decapoda</taxon>
        <taxon>Pleocyemata</taxon>
        <taxon>Astacidea</taxon>
        <taxon>Nephropoidea</taxon>
        <taxon>Nephropidae</taxon>
        <taxon>Homarus</taxon>
    </lineage>
</organism>
<reference evidence="7" key="1">
    <citation type="journal article" date="2021" name="Sci. Adv.">
        <title>The American lobster genome reveals insights on longevity, neural, and immune adaptations.</title>
        <authorList>
            <person name="Polinski J.M."/>
            <person name="Zimin A.V."/>
            <person name="Clark K.F."/>
            <person name="Kohn A.B."/>
            <person name="Sadowski N."/>
            <person name="Timp W."/>
            <person name="Ptitsyn A."/>
            <person name="Khanna P."/>
            <person name="Romanova D.Y."/>
            <person name="Williams P."/>
            <person name="Greenwood S.J."/>
            <person name="Moroz L.L."/>
            <person name="Walt D.R."/>
            <person name="Bodnar A.G."/>
        </authorList>
    </citation>
    <scope>NUCLEOTIDE SEQUENCE</scope>
    <source>
        <strain evidence="7">GMGI-L3</strain>
    </source>
</reference>
<feature type="zinc finger region" description="C3H1-type" evidence="5">
    <location>
        <begin position="317"/>
        <end position="340"/>
    </location>
</feature>
<keyword evidence="3 5" id="KW-0863">Zinc-finger</keyword>
<dbReference type="GO" id="GO:0034472">
    <property type="term" value="P:snRNA 3'-end processing"/>
    <property type="evidence" value="ECO:0007669"/>
    <property type="project" value="TreeGrafter"/>
</dbReference>
<dbReference type="InterPro" id="IPR000571">
    <property type="entry name" value="Znf_CCCH"/>
</dbReference>
<dbReference type="SUPFAM" id="SSF90229">
    <property type="entry name" value="CCCH zinc finger"/>
    <property type="match status" value="1"/>
</dbReference>
<keyword evidence="4 5" id="KW-0862">Zinc</keyword>
<dbReference type="GO" id="GO:0017069">
    <property type="term" value="F:snRNA binding"/>
    <property type="evidence" value="ECO:0007669"/>
    <property type="project" value="TreeGrafter"/>
</dbReference>
<evidence type="ECO:0000256" key="1">
    <source>
        <dbReference type="ARBA" id="ARBA00008372"/>
    </source>
</evidence>
<dbReference type="PANTHER" id="PTHR15092:SF37">
    <property type="entry name" value="TARGET OF EGR1 PROTEIN 1"/>
    <property type="match status" value="1"/>
</dbReference>
<dbReference type="PANTHER" id="PTHR15092">
    <property type="entry name" value="POLY A -SPECIFIC RIBONUCLEASE/TARGET OF EGR1, MEMBER 1"/>
    <property type="match status" value="1"/>
</dbReference>
<dbReference type="InterPro" id="IPR012337">
    <property type="entry name" value="RNaseH-like_sf"/>
</dbReference>
<sequence>LHHRPPASSSNVCGSNVTKDILSCTVCQTLKTMEDCLPIVEVNDDNFIKLLPALRAAIRGASFVAIDCELTGIGDQRKLNCPEIDLRYQFTSEIARNYAVISLGLSCFTCRSVSDVHMTDKEGGEQIRSHDYLVQTFNVLTLCSESFRVDCGAIKFLLNHGFDFNNVYAKGLQYYRGCDQNKDEPPNVRQLFSTLLEHRKPVVLHNGLMDLAFLYQCFYAELPKKADTFAADLTDMFPCGIYDTKYIAEYHQSMPATYLEYLYKKMQLKNTQRGNKGEWHTRIQFPPYPKGLPNIDWQPYRQIHYYNAEKDDDGCELCETYAFHGWCSKNVKCDKSHNINKIVKLLQPKALKKRGGKYTGPKTGSLVSIIQQVAKREILETREMDDEVSIKKRRLSNELTRNKLEKRNMIPVVNDDSGQKMNEKHGANGHRAGYDAFMTGFIFATHVSEGNKLTAKNLTFTPENIGLSEQVNKVYLMGKNIPFLVRTGTYANMSTNHMLKIPKVRRDNVI</sequence>
<dbReference type="Gene3D" id="3.30.420.10">
    <property type="entry name" value="Ribonuclease H-like superfamily/Ribonuclease H"/>
    <property type="match status" value="2"/>
</dbReference>
<dbReference type="GO" id="GO:0000175">
    <property type="term" value="F:3'-5'-RNA exonuclease activity"/>
    <property type="evidence" value="ECO:0007669"/>
    <property type="project" value="TreeGrafter"/>
</dbReference>
<evidence type="ECO:0000259" key="6">
    <source>
        <dbReference type="PROSITE" id="PS50103"/>
    </source>
</evidence>
<dbReference type="Proteomes" id="UP000747542">
    <property type="component" value="Unassembled WGS sequence"/>
</dbReference>
<keyword evidence="2 5" id="KW-0479">Metal-binding</keyword>
<dbReference type="SUPFAM" id="SSF53098">
    <property type="entry name" value="Ribonuclease H-like"/>
    <property type="match status" value="1"/>
</dbReference>
<accession>A0A8J5JTQ5</accession>
<evidence type="ECO:0000256" key="3">
    <source>
        <dbReference type="ARBA" id="ARBA00022771"/>
    </source>
</evidence>
<comment type="similarity">
    <text evidence="1">Belongs to the CAF1 family.</text>
</comment>
<dbReference type="InterPro" id="IPR036855">
    <property type="entry name" value="Znf_CCCH_sf"/>
</dbReference>
<protein>
    <submittedName>
        <fullName evidence="7">Target of EGR1 protein 1-like</fullName>
    </submittedName>
</protein>